<feature type="region of interest" description="Disordered" evidence="3">
    <location>
        <begin position="436"/>
        <end position="461"/>
    </location>
</feature>
<evidence type="ECO:0000256" key="1">
    <source>
        <dbReference type="ARBA" id="ARBA00006180"/>
    </source>
</evidence>
<evidence type="ECO:0000256" key="2">
    <source>
        <dbReference type="ARBA" id="ARBA00023306"/>
    </source>
</evidence>
<dbReference type="GO" id="GO:0019903">
    <property type="term" value="F:protein phosphatase binding"/>
    <property type="evidence" value="ECO:0007669"/>
    <property type="project" value="InterPro"/>
</dbReference>
<feature type="compositionally biased region" description="Low complexity" evidence="3">
    <location>
        <begin position="892"/>
        <end position="910"/>
    </location>
</feature>
<comment type="caution">
    <text evidence="4">The sequence shown here is derived from an EMBL/GenBank/DDBJ whole genome shotgun (WGS) entry which is preliminary data.</text>
</comment>
<feature type="region of interest" description="Disordered" evidence="3">
    <location>
        <begin position="476"/>
        <end position="546"/>
    </location>
</feature>
<feature type="compositionally biased region" description="Low complexity" evidence="3">
    <location>
        <begin position="835"/>
        <end position="854"/>
    </location>
</feature>
<feature type="compositionally biased region" description="Low complexity" evidence="3">
    <location>
        <begin position="492"/>
        <end position="535"/>
    </location>
</feature>
<feature type="compositionally biased region" description="Acidic residues" evidence="3">
    <location>
        <begin position="449"/>
        <end position="461"/>
    </location>
</feature>
<accession>A0A2R6NVM0</accession>
<evidence type="ECO:0000313" key="4">
    <source>
        <dbReference type="EMBL" id="PSR77575.1"/>
    </source>
</evidence>
<gene>
    <name evidence="4" type="ORF">PHLCEN_2v7765</name>
</gene>
<organism evidence="4 5">
    <name type="scientific">Hermanssonia centrifuga</name>
    <dbReference type="NCBI Taxonomy" id="98765"/>
    <lineage>
        <taxon>Eukaryota</taxon>
        <taxon>Fungi</taxon>
        <taxon>Dikarya</taxon>
        <taxon>Basidiomycota</taxon>
        <taxon>Agaricomycotina</taxon>
        <taxon>Agaricomycetes</taxon>
        <taxon>Polyporales</taxon>
        <taxon>Meruliaceae</taxon>
        <taxon>Hermanssonia</taxon>
    </lineage>
</organism>
<name>A0A2R6NVM0_9APHY</name>
<dbReference type="OrthoDB" id="10259133at2759"/>
<comment type="similarity">
    <text evidence="1">Belongs to the SAPS family.</text>
</comment>
<proteinExistence type="inferred from homology"/>
<evidence type="ECO:0000256" key="3">
    <source>
        <dbReference type="SAM" id="MobiDB-lite"/>
    </source>
</evidence>
<dbReference type="GO" id="GO:0019888">
    <property type="term" value="F:protein phosphatase regulator activity"/>
    <property type="evidence" value="ECO:0007669"/>
    <property type="project" value="TreeGrafter"/>
</dbReference>
<dbReference type="EMBL" id="MLYV02000787">
    <property type="protein sequence ID" value="PSR77575.1"/>
    <property type="molecule type" value="Genomic_DNA"/>
</dbReference>
<evidence type="ECO:0008006" key="6">
    <source>
        <dbReference type="Google" id="ProtNLM"/>
    </source>
</evidence>
<sequence length="954" mass="105152">MDYFQRVDVLQRLLGYVTGQIEGEDIGRFKYPYVATEVLCSEIWSIVETCITHSEQLLIPFWETVLDRSPEDMKTEMVMAAQFAKINMTFLNKKPAEMLVFIQAQPNVVERLLNHIETPTIAELLTRIIQTDELPSCAGVLEWLSRESLMPRLLDLLSPTRTRDMHSAVTDLIKHIISVAAPSPTAGLSDGLSNGPASNRIARELAHRDSIAKLVGYMLTEFPSPTDSLSTGRTEDASDPSPPKLFLDVDSATSSVVQSICIMIELIRQNNSDYFEPYLFHTLRNRLIQVQQQLQMHTQDGRETLERAMTEMVNRMGVVHLGPVLEIMCDKLDILQRYLRGPRSAHDPVPTTIGTLAPLTFERYRICELYAELLHCSNMSLLNRHSDFNHLYDSEGRLQGGLSALEELAQVIAIGTGNDQGDEDIDEEGNEEIEPAHDFPVSAAHESSIDSDEDMSGSSDDEAMEDITMYDATHALNGSTSSLPENPLERFPPATLSSPSNSSPNCNLLTTVHSRLSSGSDSEGSLTRPRSSNSRRSVRKSVAMDTPGAPVLGERLKMRFLETNVLSTALDLFFEFPWNNFLHSVVYDLIHQVLTGRIDIGYNRELAVALFRDARLMHRIVEGSKFNDAASSKPKGVRLGYMGHLMLISDDVVIALQQFPPDLRLQIAQYAPQPDWDEYMTGKYKETKKKDSSLLGGGKPVIAPGMRNGASQWKVDEEDSAADAAADQDLGEENEEGTLRGELKRHIRTTREVSADFGAAPMDDEEDDDDDDESHVGAPHFARYLAQEMQSGEHDSSDENSSDEEEDNGWLAHSTFDIRPPVSARSHGNDRRPLSSSGFDDVFDPGSSSSGVSDPFDDDAFGPFSDAAAASGEDPFTFTSALSEELHDDGSFGDFGDFGDFQSGASGSSAEDSGLLTPTADSWSFASISSTESEDSGSIGRLSESPSEQDLRTA</sequence>
<dbReference type="InterPro" id="IPR007587">
    <property type="entry name" value="SAPS"/>
</dbReference>
<dbReference type="GO" id="GO:0005634">
    <property type="term" value="C:nucleus"/>
    <property type="evidence" value="ECO:0007669"/>
    <property type="project" value="TreeGrafter"/>
</dbReference>
<keyword evidence="2" id="KW-0131">Cell cycle</keyword>
<feature type="compositionally biased region" description="Acidic residues" evidence="3">
    <location>
        <begin position="798"/>
        <end position="808"/>
    </location>
</feature>
<dbReference type="Proteomes" id="UP000186601">
    <property type="component" value="Unassembled WGS sequence"/>
</dbReference>
<protein>
    <recommendedName>
        <fullName evidence="6">SAPS-domain-containing protein</fullName>
    </recommendedName>
</protein>
<keyword evidence="5" id="KW-1185">Reference proteome</keyword>
<dbReference type="GO" id="GO:0005829">
    <property type="term" value="C:cytosol"/>
    <property type="evidence" value="ECO:0007669"/>
    <property type="project" value="TreeGrafter"/>
</dbReference>
<evidence type="ECO:0000313" key="5">
    <source>
        <dbReference type="Proteomes" id="UP000186601"/>
    </source>
</evidence>
<feature type="compositionally biased region" description="Basic and acidic residues" evidence="3">
    <location>
        <begin position="737"/>
        <end position="754"/>
    </location>
</feature>
<dbReference type="Pfam" id="PF04499">
    <property type="entry name" value="SAPS"/>
    <property type="match status" value="1"/>
</dbReference>
<feature type="compositionally biased region" description="Low complexity" evidence="3">
    <location>
        <begin position="922"/>
        <end position="931"/>
    </location>
</feature>
<reference evidence="4 5" key="1">
    <citation type="submission" date="2018-02" db="EMBL/GenBank/DDBJ databases">
        <title>Genome sequence of the basidiomycete white-rot fungus Phlebia centrifuga.</title>
        <authorList>
            <person name="Granchi Z."/>
            <person name="Peng M."/>
            <person name="de Vries R.P."/>
            <person name="Hilden K."/>
            <person name="Makela M.R."/>
            <person name="Grigoriev I."/>
            <person name="Riley R."/>
        </authorList>
    </citation>
    <scope>NUCLEOTIDE SEQUENCE [LARGE SCALE GENOMIC DNA]</scope>
    <source>
        <strain evidence="4 5">FBCC195</strain>
    </source>
</reference>
<dbReference type="AlphaFoldDB" id="A0A2R6NVM0"/>
<dbReference type="PANTHER" id="PTHR12634">
    <property type="entry name" value="SIT4 YEAST -ASSOCIATING PROTEIN-RELATED"/>
    <property type="match status" value="1"/>
</dbReference>
<feature type="region of interest" description="Disordered" evidence="3">
    <location>
        <begin position="789"/>
        <end position="954"/>
    </location>
</feature>
<feature type="compositionally biased region" description="Acidic residues" evidence="3">
    <location>
        <begin position="762"/>
        <end position="773"/>
    </location>
</feature>
<feature type="region of interest" description="Disordered" evidence="3">
    <location>
        <begin position="687"/>
        <end position="776"/>
    </location>
</feature>
<dbReference type="PANTHER" id="PTHR12634:SF8">
    <property type="entry name" value="FIERY MOUNTAIN, ISOFORM D"/>
    <property type="match status" value="1"/>
</dbReference>
<dbReference type="STRING" id="98765.A0A2R6NVM0"/>